<gene>
    <name evidence="2" type="ORF">H074_05592</name>
</gene>
<evidence type="ECO:0000313" key="3">
    <source>
        <dbReference type="Proteomes" id="UP000054226"/>
    </source>
</evidence>
<comment type="caution">
    <text evidence="2">The sequence shown here is derived from an EMBL/GenBank/DDBJ whole genome shotgun (WGS) entry which is preliminary data.</text>
</comment>
<keyword evidence="3" id="KW-1185">Reference proteome</keyword>
<dbReference type="Proteomes" id="UP000054226">
    <property type="component" value="Unassembled WGS sequence"/>
</dbReference>
<evidence type="ECO:0000313" key="2">
    <source>
        <dbReference type="EMBL" id="EME63346.1"/>
    </source>
</evidence>
<feature type="region of interest" description="Disordered" evidence="1">
    <location>
        <begin position="110"/>
        <end position="165"/>
    </location>
</feature>
<dbReference type="RefSeq" id="WP_007029049.1">
    <property type="nucleotide sequence ID" value="NZ_AOHO01000028.1"/>
</dbReference>
<protein>
    <submittedName>
        <fullName evidence="2">Uncharacterized protein</fullName>
    </submittedName>
</protein>
<dbReference type="OrthoDB" id="3698152at2"/>
<evidence type="ECO:0000256" key="1">
    <source>
        <dbReference type="SAM" id="MobiDB-lite"/>
    </source>
</evidence>
<dbReference type="PATRIC" id="fig|1284240.4.peg.1127"/>
<dbReference type="EMBL" id="AOHO01000028">
    <property type="protein sequence ID" value="EME63346.1"/>
    <property type="molecule type" value="Genomic_DNA"/>
</dbReference>
<reference evidence="2 3" key="1">
    <citation type="journal article" date="2013" name="Genome Announc.">
        <title>Draft Genome Sequence of Amycolatopsis decaplanina Strain DSM 44594T.</title>
        <authorList>
            <person name="Kaur N."/>
            <person name="Kumar S."/>
            <person name="Bala M."/>
            <person name="Raghava G.P."/>
            <person name="Mayilraj S."/>
        </authorList>
    </citation>
    <scope>NUCLEOTIDE SEQUENCE [LARGE SCALE GENOMIC DNA]</scope>
    <source>
        <strain evidence="2 3">DSM 44594</strain>
    </source>
</reference>
<sequence length="165" mass="17978">MISVDSTNIRAHQQVLSTRVDTMAGTEFSLRQRRLDWVPVECLLEPVIATTRTYEFDEAVFDLPSERLEAGLPADTVRLVGLLPLNDFTASMAEISLSDGVVLRPMTTSISGHTAQKTSSSESSKPMTPQSSQRGPSRCSHSNRAEPASRCGKRPVKIPAPSPRA</sequence>
<dbReference type="AlphaFoldDB" id="M2XQQ0"/>
<accession>M2XQQ0</accession>
<name>M2XQQ0_9PSEU</name>
<organism evidence="2 3">
    <name type="scientific">Amycolatopsis decaplanina DSM 44594</name>
    <dbReference type="NCBI Taxonomy" id="1284240"/>
    <lineage>
        <taxon>Bacteria</taxon>
        <taxon>Bacillati</taxon>
        <taxon>Actinomycetota</taxon>
        <taxon>Actinomycetes</taxon>
        <taxon>Pseudonocardiales</taxon>
        <taxon>Pseudonocardiaceae</taxon>
        <taxon>Amycolatopsis</taxon>
    </lineage>
</organism>
<proteinExistence type="predicted"/>
<feature type="compositionally biased region" description="Polar residues" evidence="1">
    <location>
        <begin position="110"/>
        <end position="142"/>
    </location>
</feature>